<organism evidence="1 2">
    <name type="scientific">Parendozoicomonas haliclonae</name>
    <dbReference type="NCBI Taxonomy" id="1960125"/>
    <lineage>
        <taxon>Bacteria</taxon>
        <taxon>Pseudomonadati</taxon>
        <taxon>Pseudomonadota</taxon>
        <taxon>Gammaproteobacteria</taxon>
        <taxon>Oceanospirillales</taxon>
        <taxon>Endozoicomonadaceae</taxon>
        <taxon>Parendozoicomonas</taxon>
    </lineage>
</organism>
<protein>
    <recommendedName>
        <fullName evidence="3">DUF924 domain-containing protein</fullName>
    </recommendedName>
</protein>
<dbReference type="EMBL" id="FWPT01000008">
    <property type="protein sequence ID" value="SMA49748.1"/>
    <property type="molecule type" value="Genomic_DNA"/>
</dbReference>
<evidence type="ECO:0000313" key="1">
    <source>
        <dbReference type="EMBL" id="SMA49748.1"/>
    </source>
</evidence>
<keyword evidence="2" id="KW-1185">Reference proteome</keyword>
<reference evidence="1 2" key="1">
    <citation type="submission" date="2017-03" db="EMBL/GenBank/DDBJ databases">
        <authorList>
            <person name="Afonso C.L."/>
            <person name="Miller P.J."/>
            <person name="Scott M.A."/>
            <person name="Spackman E."/>
            <person name="Goraichik I."/>
            <person name="Dimitrov K.M."/>
            <person name="Suarez D.L."/>
            <person name="Swayne D.E."/>
        </authorList>
    </citation>
    <scope>NUCLEOTIDE SEQUENCE [LARGE SCALE GENOMIC DNA]</scope>
    <source>
        <strain evidence="1">SB41UT1</strain>
    </source>
</reference>
<dbReference type="Pfam" id="PF06041">
    <property type="entry name" value="DUF924"/>
    <property type="match status" value="1"/>
</dbReference>
<name>A0A1X7ANR9_9GAMM</name>
<proteinExistence type="predicted"/>
<dbReference type="AlphaFoldDB" id="A0A1X7ANR9"/>
<gene>
    <name evidence="1" type="ORF">EHSB41UT_03534</name>
</gene>
<dbReference type="Gene3D" id="1.25.40.10">
    <property type="entry name" value="Tetratricopeptide repeat domain"/>
    <property type="match status" value="1"/>
</dbReference>
<dbReference type="Proteomes" id="UP000196573">
    <property type="component" value="Unassembled WGS sequence"/>
</dbReference>
<accession>A0A1X7ANR9</accession>
<dbReference type="Gene3D" id="1.20.58.320">
    <property type="entry name" value="TPR-like"/>
    <property type="match status" value="1"/>
</dbReference>
<dbReference type="InterPro" id="IPR011990">
    <property type="entry name" value="TPR-like_helical_dom_sf"/>
</dbReference>
<dbReference type="InterPro" id="IPR010323">
    <property type="entry name" value="DUF924"/>
</dbReference>
<evidence type="ECO:0000313" key="2">
    <source>
        <dbReference type="Proteomes" id="UP000196573"/>
    </source>
</evidence>
<evidence type="ECO:0008006" key="3">
    <source>
        <dbReference type="Google" id="ProtNLM"/>
    </source>
</evidence>
<dbReference type="RefSeq" id="WP_165767312.1">
    <property type="nucleotide sequence ID" value="NZ_CBCSCN010000010.1"/>
</dbReference>
<dbReference type="SUPFAM" id="SSF48452">
    <property type="entry name" value="TPR-like"/>
    <property type="match status" value="1"/>
</dbReference>
<sequence length="203" mass="23286">MSEDTFESVLLFWFGEQKDGYPIEPRGKLWFGGGNDIDETIHTSFGNLVEKALNKELIDWESTSPQSLLALIILTDQFTRSIYRKTPAAFSGDDYALALSHKCIENEWDKQLSFSERQFAYMPLMHSEQIEDQELCIQVFTQLQNDVPADKKEDAGGSVWYAKDHRDVIARFGRFPHRNSVLGRESTLEEQSYLDDGAKTYGQ</sequence>